<evidence type="ECO:0000313" key="2">
    <source>
        <dbReference type="EMBL" id="RKR02690.1"/>
    </source>
</evidence>
<accession>A0A495DJ84</accession>
<organism evidence="2 3">
    <name type="scientific">Maricaulis maris</name>
    <dbReference type="NCBI Taxonomy" id="74318"/>
    <lineage>
        <taxon>Bacteria</taxon>
        <taxon>Pseudomonadati</taxon>
        <taxon>Pseudomonadota</taxon>
        <taxon>Alphaproteobacteria</taxon>
        <taxon>Maricaulales</taxon>
        <taxon>Maricaulaceae</taxon>
        <taxon>Maricaulis</taxon>
    </lineage>
</organism>
<dbReference type="Proteomes" id="UP000273675">
    <property type="component" value="Unassembled WGS sequence"/>
</dbReference>
<protein>
    <submittedName>
        <fullName evidence="2">Uncharacterized protein</fullName>
    </submittedName>
</protein>
<comment type="caution">
    <text evidence="2">The sequence shown here is derived from an EMBL/GenBank/DDBJ whole genome shotgun (WGS) entry which is preliminary data.</text>
</comment>
<name>A0A495DJ84_9PROT</name>
<feature type="region of interest" description="Disordered" evidence="1">
    <location>
        <begin position="1"/>
        <end position="21"/>
    </location>
</feature>
<proteinExistence type="predicted"/>
<evidence type="ECO:0000313" key="3">
    <source>
        <dbReference type="Proteomes" id="UP000273675"/>
    </source>
</evidence>
<dbReference type="AlphaFoldDB" id="A0A495DJ84"/>
<evidence type="ECO:0000256" key="1">
    <source>
        <dbReference type="SAM" id="MobiDB-lite"/>
    </source>
</evidence>
<sequence>MERIVREQVETPPQTCLTPPRDLEAAARDDDWRAIALGAGEVAAFNAAIARACQEWWGRVEAGRG</sequence>
<dbReference type="EMBL" id="RBIM01000002">
    <property type="protein sequence ID" value="RKR02690.1"/>
    <property type="molecule type" value="Genomic_DNA"/>
</dbReference>
<gene>
    <name evidence="2" type="ORF">C7435_0629</name>
</gene>
<reference evidence="2 3" key="1">
    <citation type="submission" date="2018-10" db="EMBL/GenBank/DDBJ databases">
        <title>Genomic Encyclopedia of Type Strains, Phase IV (KMG-IV): sequencing the most valuable type-strain genomes for metagenomic binning, comparative biology and taxonomic classification.</title>
        <authorList>
            <person name="Goeker M."/>
        </authorList>
    </citation>
    <scope>NUCLEOTIDE SEQUENCE [LARGE SCALE GENOMIC DNA]</scope>
    <source>
        <strain evidence="2 3">DSM 4734</strain>
    </source>
</reference>
<dbReference type="RefSeq" id="WP_147422619.1">
    <property type="nucleotide sequence ID" value="NZ_RBIM01000002.1"/>
</dbReference>